<protein>
    <submittedName>
        <fullName evidence="2">Sulfotransferase</fullName>
    </submittedName>
</protein>
<dbReference type="STRING" id="1458985.BJP34_16330"/>
<dbReference type="OrthoDB" id="9797480at2"/>
<name>A0A1D8TT14_9CYAN</name>
<dbReference type="Gene3D" id="3.40.50.300">
    <property type="entry name" value="P-loop containing nucleotide triphosphate hydrolases"/>
    <property type="match status" value="1"/>
</dbReference>
<accession>A0A1D8TT14</accession>
<proteinExistence type="predicted"/>
<dbReference type="KEGG" id="mpro:BJP34_16330"/>
<organism evidence="2 3">
    <name type="scientific">Moorena producens PAL-8-15-08-1</name>
    <dbReference type="NCBI Taxonomy" id="1458985"/>
    <lineage>
        <taxon>Bacteria</taxon>
        <taxon>Bacillati</taxon>
        <taxon>Cyanobacteriota</taxon>
        <taxon>Cyanophyceae</taxon>
        <taxon>Coleofasciculales</taxon>
        <taxon>Coleofasciculaceae</taxon>
        <taxon>Moorena</taxon>
    </lineage>
</organism>
<dbReference type="GO" id="GO:0008146">
    <property type="term" value="F:sulfotransferase activity"/>
    <property type="evidence" value="ECO:0007669"/>
    <property type="project" value="InterPro"/>
</dbReference>
<dbReference type="EMBL" id="CP017599">
    <property type="protein sequence ID" value="AOX00801.1"/>
    <property type="molecule type" value="Genomic_DNA"/>
</dbReference>
<evidence type="ECO:0000313" key="3">
    <source>
        <dbReference type="Proteomes" id="UP000177870"/>
    </source>
</evidence>
<dbReference type="AlphaFoldDB" id="A0A1D8TT14"/>
<dbReference type="PANTHER" id="PTHR10605:SF56">
    <property type="entry name" value="BIFUNCTIONAL HEPARAN SULFATE N-DEACETYLASE_N-SULFOTRANSFERASE"/>
    <property type="match status" value="1"/>
</dbReference>
<dbReference type="InterPro" id="IPR037359">
    <property type="entry name" value="NST/OST"/>
</dbReference>
<dbReference type="PANTHER" id="PTHR10605">
    <property type="entry name" value="HEPARAN SULFATE SULFOTRANSFERASE"/>
    <property type="match status" value="1"/>
</dbReference>
<sequence>MTMPNFLIIGAAKAGTTSIYRYLKQHPQIYMSPSKEPRFFAFEGKNLDFRGLGDEKEADFIVTNIDVYRKLFKKVTNQVAIGEASTSYLYIAKSVERIKYYIPKAKLIAILRDPAERAYSNYLHLLKQEREPLTDFAEALAQEEKRIQNNWWSFWHYKHQGLYYVQMKRYYEAFEKSQIKVYLYEDLNNNPIGMLKDMFGFLQIDDTFTPDISEKVRQAPRLPKNKALESFLNQPHPVKSILSPLLPASLRDKLVNKIRYLNRGKPKLSPAVRKQLIEFYREDILQLQDLIGRDLSQWLKC</sequence>
<evidence type="ECO:0000256" key="1">
    <source>
        <dbReference type="ARBA" id="ARBA00022679"/>
    </source>
</evidence>
<keyword evidence="1 2" id="KW-0808">Transferase</keyword>
<dbReference type="InterPro" id="IPR027417">
    <property type="entry name" value="P-loop_NTPase"/>
</dbReference>
<dbReference type="Proteomes" id="UP000177870">
    <property type="component" value="Chromosome"/>
</dbReference>
<gene>
    <name evidence="2" type="ORF">BJP34_16330</name>
</gene>
<evidence type="ECO:0000313" key="2">
    <source>
        <dbReference type="EMBL" id="AOX00801.1"/>
    </source>
</evidence>
<reference evidence="3" key="1">
    <citation type="submission" date="2016-10" db="EMBL/GenBank/DDBJ databases">
        <title>Comparative genomics uncovers the prolific and rare metabolic potential of the cyanobacterial genus Moorea.</title>
        <authorList>
            <person name="Leao T."/>
            <person name="Castelao G."/>
            <person name="Korobeynikov A."/>
            <person name="Monroe E.A."/>
            <person name="Podell S."/>
            <person name="Glukhov E."/>
            <person name="Allen E."/>
            <person name="Gerwick W.H."/>
            <person name="Gerwick L."/>
        </authorList>
    </citation>
    <scope>NUCLEOTIDE SEQUENCE [LARGE SCALE GENOMIC DNA]</scope>
    <source>
        <strain evidence="3">PAL-8-15-08-1</strain>
    </source>
</reference>
<dbReference type="Pfam" id="PF13469">
    <property type="entry name" value="Sulfotransfer_3"/>
    <property type="match status" value="1"/>
</dbReference>
<dbReference type="SUPFAM" id="SSF52540">
    <property type="entry name" value="P-loop containing nucleoside triphosphate hydrolases"/>
    <property type="match status" value="1"/>
</dbReference>